<sequence>MIMTFQDFVTSLENRLLRSLTEREWEFTRWMYEKYQKEERSF</sequence>
<protein>
    <submittedName>
        <fullName evidence="1">Uncharacterized protein</fullName>
    </submittedName>
</protein>
<dbReference type="EMBL" id="AVPF01000098">
    <property type="protein sequence ID" value="KGX83552.1"/>
    <property type="molecule type" value="Genomic_DNA"/>
</dbReference>
<dbReference type="AlphaFoldDB" id="A0A0A5HIV7"/>
<gene>
    <name evidence="1" type="ORF">N783_02650</name>
</gene>
<keyword evidence="2" id="KW-1185">Reference proteome</keyword>
<name>A0A0A5HIV7_9BACI</name>
<evidence type="ECO:0000313" key="1">
    <source>
        <dbReference type="EMBL" id="KGX83552.1"/>
    </source>
</evidence>
<dbReference type="RefSeq" id="WP_267879777.1">
    <property type="nucleotide sequence ID" value="NZ_AVPF01000098.1"/>
</dbReference>
<organism evidence="1 2">
    <name type="scientific">Pontibacillus marinus BH030004 = DSM 16465</name>
    <dbReference type="NCBI Taxonomy" id="1385511"/>
    <lineage>
        <taxon>Bacteria</taxon>
        <taxon>Bacillati</taxon>
        <taxon>Bacillota</taxon>
        <taxon>Bacilli</taxon>
        <taxon>Bacillales</taxon>
        <taxon>Bacillaceae</taxon>
        <taxon>Pontibacillus</taxon>
    </lineage>
</organism>
<accession>A0A0A5HIV7</accession>
<comment type="caution">
    <text evidence="1">The sequence shown here is derived from an EMBL/GenBank/DDBJ whole genome shotgun (WGS) entry which is preliminary data.</text>
</comment>
<dbReference type="Proteomes" id="UP000030403">
    <property type="component" value="Unassembled WGS sequence"/>
</dbReference>
<proteinExistence type="predicted"/>
<evidence type="ECO:0000313" key="2">
    <source>
        <dbReference type="Proteomes" id="UP000030403"/>
    </source>
</evidence>
<reference evidence="1 2" key="1">
    <citation type="submission" date="2013-08" db="EMBL/GenBank/DDBJ databases">
        <authorList>
            <person name="Huang J."/>
            <person name="Wang G."/>
        </authorList>
    </citation>
    <scope>NUCLEOTIDE SEQUENCE [LARGE SCALE GENOMIC DNA]</scope>
    <source>
        <strain evidence="1 2">BH030004</strain>
    </source>
</reference>
<dbReference type="STRING" id="1385511.GCA_000425225_00456"/>